<feature type="compositionally biased region" description="Basic and acidic residues" evidence="1">
    <location>
        <begin position="146"/>
        <end position="166"/>
    </location>
</feature>
<feature type="region of interest" description="Disordered" evidence="1">
    <location>
        <begin position="145"/>
        <end position="180"/>
    </location>
</feature>
<evidence type="ECO:0000313" key="3">
    <source>
        <dbReference type="Proteomes" id="UP000235392"/>
    </source>
</evidence>
<gene>
    <name evidence="2" type="ORF">PCASD_02314</name>
</gene>
<evidence type="ECO:0000313" key="2">
    <source>
        <dbReference type="EMBL" id="PLW47164.1"/>
    </source>
</evidence>
<protein>
    <submittedName>
        <fullName evidence="2">Uncharacterized protein</fullName>
    </submittedName>
</protein>
<proteinExistence type="predicted"/>
<name>A0A2N5VB13_9BASI</name>
<accession>A0A2N5VB13</accession>
<evidence type="ECO:0000256" key="1">
    <source>
        <dbReference type="SAM" id="MobiDB-lite"/>
    </source>
</evidence>
<feature type="compositionally biased region" description="Low complexity" evidence="1">
    <location>
        <begin position="13"/>
        <end position="22"/>
    </location>
</feature>
<comment type="caution">
    <text evidence="2">The sequence shown here is derived from an EMBL/GenBank/DDBJ whole genome shotgun (WGS) entry which is preliminary data.</text>
</comment>
<feature type="region of interest" description="Disordered" evidence="1">
    <location>
        <begin position="1"/>
        <end position="22"/>
    </location>
</feature>
<organism evidence="2 3">
    <name type="scientific">Puccinia coronata f. sp. avenae</name>
    <dbReference type="NCBI Taxonomy" id="200324"/>
    <lineage>
        <taxon>Eukaryota</taxon>
        <taxon>Fungi</taxon>
        <taxon>Dikarya</taxon>
        <taxon>Basidiomycota</taxon>
        <taxon>Pucciniomycotina</taxon>
        <taxon>Pucciniomycetes</taxon>
        <taxon>Pucciniales</taxon>
        <taxon>Pucciniaceae</taxon>
        <taxon>Puccinia</taxon>
    </lineage>
</organism>
<dbReference type="EMBL" id="PGCI01000033">
    <property type="protein sequence ID" value="PLW47164.1"/>
    <property type="molecule type" value="Genomic_DNA"/>
</dbReference>
<feature type="region of interest" description="Disordered" evidence="1">
    <location>
        <begin position="201"/>
        <end position="220"/>
    </location>
</feature>
<dbReference type="Proteomes" id="UP000235392">
    <property type="component" value="Unassembled WGS sequence"/>
</dbReference>
<dbReference type="AlphaFoldDB" id="A0A2N5VB13"/>
<reference evidence="2 3" key="1">
    <citation type="submission" date="2017-11" db="EMBL/GenBank/DDBJ databases">
        <title>De novo assembly and phasing of dikaryotic genomes from two isolates of Puccinia coronata f. sp. avenae, the causal agent of oat crown rust.</title>
        <authorList>
            <person name="Miller M.E."/>
            <person name="Zhang Y."/>
            <person name="Omidvar V."/>
            <person name="Sperschneider J."/>
            <person name="Schwessinger B."/>
            <person name="Raley C."/>
            <person name="Palmer J.M."/>
            <person name="Garnica D."/>
            <person name="Upadhyaya N."/>
            <person name="Rathjen J."/>
            <person name="Taylor J.M."/>
            <person name="Park R.F."/>
            <person name="Dodds P.N."/>
            <person name="Hirsch C.D."/>
            <person name="Kianian S.F."/>
            <person name="Figueroa M."/>
        </authorList>
    </citation>
    <scope>NUCLEOTIDE SEQUENCE [LARGE SCALE GENOMIC DNA]</scope>
    <source>
        <strain evidence="2">12SD80</strain>
    </source>
</reference>
<sequence length="220" mass="24056">MQSNTPKSRQEESSSSSTNSCSVGAVLSRQLLQPADSRPSTTVDKYCKTLCTPIDLLIFNAYFARSSPSELDIEHNLPADVVTYRSRAVDEAKGAAKLPELNAGSVPAVGATHVQAWLRHHERTVDHILWLMAIDQVLNGAGGERAANRHLPERFRRDEPQGRDTQRMPGDNGPPAIARASSTRCGFGRVIKHILRSTNCHSPSCTVNHGPSEPPHSYLD</sequence>